<dbReference type="EMBL" id="CAKKNE010000003">
    <property type="protein sequence ID" value="CAH0371478.1"/>
    <property type="molecule type" value="Genomic_DNA"/>
</dbReference>
<dbReference type="AlphaFoldDB" id="A0A7S4E1Z8"/>
<protein>
    <submittedName>
        <fullName evidence="1">Uncharacterized protein</fullName>
    </submittedName>
</protein>
<reference evidence="2" key="2">
    <citation type="submission" date="2021-11" db="EMBL/GenBank/DDBJ databases">
        <authorList>
            <consortium name="Genoscope - CEA"/>
            <person name="William W."/>
        </authorList>
    </citation>
    <scope>NUCLEOTIDE SEQUENCE</scope>
</reference>
<gene>
    <name evidence="1" type="ORF">PCAL00307_LOCUS463</name>
    <name evidence="2" type="ORF">PECAL_3P14240</name>
</gene>
<reference evidence="1" key="1">
    <citation type="submission" date="2021-01" db="EMBL/GenBank/DDBJ databases">
        <authorList>
            <person name="Corre E."/>
            <person name="Pelletier E."/>
            <person name="Niang G."/>
            <person name="Scheremetjew M."/>
            <person name="Finn R."/>
            <person name="Kale V."/>
            <person name="Holt S."/>
            <person name="Cochrane G."/>
            <person name="Meng A."/>
            <person name="Brown T."/>
            <person name="Cohen L."/>
        </authorList>
    </citation>
    <scope>NUCLEOTIDE SEQUENCE</scope>
    <source>
        <strain evidence="1">CCMP1756</strain>
    </source>
</reference>
<dbReference type="EMBL" id="HBIW01000554">
    <property type="protein sequence ID" value="CAE0685029.1"/>
    <property type="molecule type" value="Transcribed_RNA"/>
</dbReference>
<dbReference type="OrthoDB" id="10530536at2759"/>
<evidence type="ECO:0000313" key="3">
    <source>
        <dbReference type="Proteomes" id="UP000789595"/>
    </source>
</evidence>
<evidence type="ECO:0000313" key="2">
    <source>
        <dbReference type="EMBL" id="CAH0371478.1"/>
    </source>
</evidence>
<accession>A0A7S4E1Z8</accession>
<keyword evidence="3" id="KW-1185">Reference proteome</keyword>
<dbReference type="Proteomes" id="UP000789595">
    <property type="component" value="Unassembled WGS sequence"/>
</dbReference>
<evidence type="ECO:0000313" key="1">
    <source>
        <dbReference type="EMBL" id="CAE0685029.1"/>
    </source>
</evidence>
<organism evidence="1">
    <name type="scientific">Pelagomonas calceolata</name>
    <dbReference type="NCBI Taxonomy" id="35677"/>
    <lineage>
        <taxon>Eukaryota</taxon>
        <taxon>Sar</taxon>
        <taxon>Stramenopiles</taxon>
        <taxon>Ochrophyta</taxon>
        <taxon>Pelagophyceae</taxon>
        <taxon>Pelagomonadales</taxon>
        <taxon>Pelagomonadaceae</taxon>
        <taxon>Pelagomonas</taxon>
    </lineage>
</organism>
<proteinExistence type="predicted"/>
<sequence length="204" mass="22024">MGQAASSGTKTLPTANDVRALLFGGKDKALQRQRTLITPTTQTSDLIFDGTVQQLQGELALTYKVGKELSQRPPTLIKRRKQLAMDDDAEELLVVAATCSLGDDKLKVLEDEPMCACIDVFDDDVRIHFVSPTNPELGGVVLIATRDARGAISLRGGDEYWWDGYPPIIHAREKGAASKAPPRPAFAGSFFEKDVAVRGLQGGA</sequence>
<name>A0A7S4E1Z8_9STRA</name>